<reference evidence="2 3" key="1">
    <citation type="submission" date="2014-10" db="EMBL/GenBank/DDBJ databases">
        <title>Draft genome of anammox bacterium scalindua brodae, obtained using differential coverage binning of sequence data from two enrichment reactors.</title>
        <authorList>
            <person name="Speth D.R."/>
            <person name="Russ L."/>
            <person name="Kartal B."/>
            <person name="Op den Camp H.J."/>
            <person name="Dutilh B.E."/>
            <person name="Jetten M.S."/>
        </authorList>
    </citation>
    <scope>NUCLEOTIDE SEQUENCE [LARGE SCALE GENOMIC DNA]</scope>
    <source>
        <strain evidence="2">RU1</strain>
    </source>
</reference>
<dbReference type="PANTHER" id="PTHR43883">
    <property type="entry name" value="SLR0207 PROTEIN"/>
    <property type="match status" value="1"/>
</dbReference>
<dbReference type="Pfam" id="PF13671">
    <property type="entry name" value="AAA_33"/>
    <property type="match status" value="1"/>
</dbReference>
<dbReference type="InterPro" id="IPR011009">
    <property type="entry name" value="Kinase-like_dom_sf"/>
</dbReference>
<name>A0A0B0EM22_9BACT</name>
<dbReference type="SUPFAM" id="SSF52540">
    <property type="entry name" value="P-loop containing nucleoside triphosphate hydrolases"/>
    <property type="match status" value="1"/>
</dbReference>
<dbReference type="InterPro" id="IPR027417">
    <property type="entry name" value="P-loop_NTPase"/>
</dbReference>
<dbReference type="PANTHER" id="PTHR43883:SF1">
    <property type="entry name" value="GLUCONOKINASE"/>
    <property type="match status" value="1"/>
</dbReference>
<dbReference type="EMBL" id="JRYO01000182">
    <property type="protein sequence ID" value="KHE91725.1"/>
    <property type="molecule type" value="Genomic_DNA"/>
</dbReference>
<evidence type="ECO:0000313" key="2">
    <source>
        <dbReference type="EMBL" id="KHE91725.1"/>
    </source>
</evidence>
<evidence type="ECO:0000313" key="3">
    <source>
        <dbReference type="Proteomes" id="UP000030652"/>
    </source>
</evidence>
<comment type="caution">
    <text evidence="2">The sequence shown here is derived from an EMBL/GenBank/DDBJ whole genome shotgun (WGS) entry which is preliminary data.</text>
</comment>
<dbReference type="Proteomes" id="UP000030652">
    <property type="component" value="Unassembled WGS sequence"/>
</dbReference>
<protein>
    <recommendedName>
        <fullName evidence="1">Aminoglycoside phosphotransferase domain-containing protein</fullName>
    </recommendedName>
</protein>
<gene>
    <name evidence="2" type="ORF">SCABRO_02538</name>
</gene>
<dbReference type="SUPFAM" id="SSF56112">
    <property type="entry name" value="Protein kinase-like (PK-like)"/>
    <property type="match status" value="1"/>
</dbReference>
<dbReference type="Gene3D" id="3.90.1200.10">
    <property type="match status" value="1"/>
</dbReference>
<dbReference type="AlphaFoldDB" id="A0A0B0EM22"/>
<dbReference type="Pfam" id="PF01636">
    <property type="entry name" value="APH"/>
    <property type="match status" value="1"/>
</dbReference>
<sequence>MKFDITKLLKAECFKHSVSRIELIETHISWVVLTGEFAYKIKKPVNFGFLDFSTLEKRRLCCEQELRLNRRLAAELYLDVVTINGSVDRPLVSSEGEVIEYAVKMLQFNQDAQLDNRLASGRLNLEHMDVIARMVANFHQAIEVATAATDYGNSDVVYQPVEENFMQIRQHLDTALYAETLDSLQQWSSAEFARLEAVFTRRKRDGFVRECHGDMHLRNMLWLKHGAHKTSAGRPVAFDCIEFNDRLRWIDVHSEIAFLIMDLQDRQQHQLAHRFLNTYLEASGDYEGLRILPFYLCYRALVRAKVDALRLEQENIEHSAQGALRAEFESYLGLATSYTRRPAPRLIIMRGVSASGKSTVSQQLLDVLGAVRIRSDVERKRLFHIPTDNTGANAIASGIYSEQASERTYAKLAGLASAVIAAGYSVIVDAAFIQYDQRKAFQALAVRMAIPYIIIEVTAPNEVLRKRIMARKHDVSDADLAVLEHQLSIWQALESAELSTSISVNTAKVVEIDALVGQIKAGLC</sequence>
<evidence type="ECO:0000259" key="1">
    <source>
        <dbReference type="Pfam" id="PF01636"/>
    </source>
</evidence>
<organism evidence="2 3">
    <name type="scientific">Candidatus Scalindua brodae</name>
    <dbReference type="NCBI Taxonomy" id="237368"/>
    <lineage>
        <taxon>Bacteria</taxon>
        <taxon>Pseudomonadati</taxon>
        <taxon>Planctomycetota</taxon>
        <taxon>Candidatus Brocadiia</taxon>
        <taxon>Candidatus Brocadiales</taxon>
        <taxon>Candidatus Scalinduaceae</taxon>
        <taxon>Candidatus Scalindua</taxon>
    </lineage>
</organism>
<dbReference type="eggNOG" id="COG2187">
    <property type="taxonomic scope" value="Bacteria"/>
</dbReference>
<proteinExistence type="predicted"/>
<dbReference type="InterPro" id="IPR052732">
    <property type="entry name" value="Cell-binding_unc_protein"/>
</dbReference>
<feature type="domain" description="Aminoglycoside phosphotransferase" evidence="1">
    <location>
        <begin position="157"/>
        <end position="291"/>
    </location>
</feature>
<dbReference type="InterPro" id="IPR002575">
    <property type="entry name" value="Aminoglycoside_PTrfase"/>
</dbReference>
<dbReference type="PATRIC" id="fig|237368.3.peg.2738"/>
<dbReference type="eggNOG" id="COG0645">
    <property type="taxonomic scope" value="Bacteria"/>
</dbReference>
<dbReference type="Gene3D" id="3.40.50.300">
    <property type="entry name" value="P-loop containing nucleotide triphosphate hydrolases"/>
    <property type="match status" value="1"/>
</dbReference>
<accession>A0A0B0EM22</accession>